<proteinExistence type="predicted"/>
<keyword evidence="1" id="KW-0812">Transmembrane</keyword>
<name>A0A6A6Q1E6_9PEZI</name>
<evidence type="ECO:0000259" key="2">
    <source>
        <dbReference type="Pfam" id="PF24840"/>
    </source>
</evidence>
<dbReference type="RefSeq" id="XP_033592867.1">
    <property type="nucleotide sequence ID" value="XM_033732632.1"/>
</dbReference>
<dbReference type="Pfam" id="PF24840">
    <property type="entry name" value="NTF2_SigF"/>
    <property type="match status" value="1"/>
</dbReference>
<dbReference type="PANTHER" id="PTHR35393">
    <property type="entry name" value="CHROMOSOME 1, WHOLE GENOME SHOTGUN SEQUENCE"/>
    <property type="match status" value="1"/>
</dbReference>
<dbReference type="InterPro" id="IPR057514">
    <property type="entry name" value="NTF2_SigF"/>
</dbReference>
<keyword evidence="1" id="KW-1133">Transmembrane helix</keyword>
<dbReference type="OrthoDB" id="2344312at2759"/>
<accession>A0A6A6Q1E6</accession>
<dbReference type="GeneID" id="54473634"/>
<evidence type="ECO:0000313" key="4">
    <source>
        <dbReference type="Proteomes" id="UP000799767"/>
    </source>
</evidence>
<organism evidence="3 4">
    <name type="scientific">Neohortaea acidophila</name>
    <dbReference type="NCBI Taxonomy" id="245834"/>
    <lineage>
        <taxon>Eukaryota</taxon>
        <taxon>Fungi</taxon>
        <taxon>Dikarya</taxon>
        <taxon>Ascomycota</taxon>
        <taxon>Pezizomycotina</taxon>
        <taxon>Dothideomycetes</taxon>
        <taxon>Dothideomycetidae</taxon>
        <taxon>Mycosphaerellales</taxon>
        <taxon>Teratosphaeriaceae</taxon>
        <taxon>Neohortaea</taxon>
    </lineage>
</organism>
<dbReference type="AlphaFoldDB" id="A0A6A6Q1E6"/>
<dbReference type="EMBL" id="MU001632">
    <property type="protein sequence ID" value="KAF2486298.1"/>
    <property type="molecule type" value="Genomic_DNA"/>
</dbReference>
<evidence type="ECO:0000313" key="3">
    <source>
        <dbReference type="EMBL" id="KAF2486298.1"/>
    </source>
</evidence>
<reference evidence="3" key="1">
    <citation type="journal article" date="2020" name="Stud. Mycol.">
        <title>101 Dothideomycetes genomes: a test case for predicting lifestyles and emergence of pathogens.</title>
        <authorList>
            <person name="Haridas S."/>
            <person name="Albert R."/>
            <person name="Binder M."/>
            <person name="Bloem J."/>
            <person name="Labutti K."/>
            <person name="Salamov A."/>
            <person name="Andreopoulos B."/>
            <person name="Baker S."/>
            <person name="Barry K."/>
            <person name="Bills G."/>
            <person name="Bluhm B."/>
            <person name="Cannon C."/>
            <person name="Castanera R."/>
            <person name="Culley D."/>
            <person name="Daum C."/>
            <person name="Ezra D."/>
            <person name="Gonzalez J."/>
            <person name="Henrissat B."/>
            <person name="Kuo A."/>
            <person name="Liang C."/>
            <person name="Lipzen A."/>
            <person name="Lutzoni F."/>
            <person name="Magnuson J."/>
            <person name="Mondo S."/>
            <person name="Nolan M."/>
            <person name="Ohm R."/>
            <person name="Pangilinan J."/>
            <person name="Park H.-J."/>
            <person name="Ramirez L."/>
            <person name="Alfaro M."/>
            <person name="Sun H."/>
            <person name="Tritt A."/>
            <person name="Yoshinaga Y."/>
            <person name="Zwiers L.-H."/>
            <person name="Turgeon B."/>
            <person name="Goodwin S."/>
            <person name="Spatafora J."/>
            <person name="Crous P."/>
            <person name="Grigoriev I."/>
        </authorList>
    </citation>
    <scope>NUCLEOTIDE SEQUENCE</scope>
    <source>
        <strain evidence="3">CBS 113389</strain>
    </source>
</reference>
<sequence length="257" mass="29666">MDDPVAEISEVILKLTTGSPRTQQQALEQYFVPQASFFHPFCSVHHNRAVLLSIFQWYKILSPHIDLTVNSIAYDEHHLTLYINISQTFRIFLIPFYSAPVTLTTVLQLERGPNLHLPPQQRPKPVSTALTPHKYYIRSQNDLYQVDQFVRFFLPWGLGTTIVLLWHWFATLCCIVGARVGAPVRWSSQRLANARPVYPDVTPGDVVVVEKKNGEKEAVRVNGEGKELTEWEREVKEVVRDENRKAVAEMQQERQQF</sequence>
<keyword evidence="1" id="KW-0472">Membrane</keyword>
<keyword evidence="4" id="KW-1185">Reference proteome</keyword>
<evidence type="ECO:0000256" key="1">
    <source>
        <dbReference type="SAM" id="Phobius"/>
    </source>
</evidence>
<dbReference type="Proteomes" id="UP000799767">
    <property type="component" value="Unassembled WGS sequence"/>
</dbReference>
<protein>
    <recommendedName>
        <fullName evidence="2">SigF-like NTF2-like domain-containing protein</fullName>
    </recommendedName>
</protein>
<dbReference type="PANTHER" id="PTHR35393:SF1">
    <property type="entry name" value="SNOAL-LIKE DOMAIN-CONTAINING PROTEIN"/>
    <property type="match status" value="1"/>
</dbReference>
<feature type="domain" description="SigF-like NTF2-like" evidence="2">
    <location>
        <begin position="1"/>
        <end position="112"/>
    </location>
</feature>
<gene>
    <name evidence="3" type="ORF">BDY17DRAFT_291223</name>
</gene>
<feature type="transmembrane region" description="Helical" evidence="1">
    <location>
        <begin position="149"/>
        <end position="169"/>
    </location>
</feature>